<dbReference type="EMBL" id="VSRR010046958">
    <property type="protein sequence ID" value="MPC77865.1"/>
    <property type="molecule type" value="Genomic_DNA"/>
</dbReference>
<evidence type="ECO:0000256" key="1">
    <source>
        <dbReference type="SAM" id="MobiDB-lite"/>
    </source>
</evidence>
<dbReference type="AlphaFoldDB" id="A0A5B7I6U5"/>
<feature type="compositionally biased region" description="Polar residues" evidence="1">
    <location>
        <begin position="42"/>
        <end position="55"/>
    </location>
</feature>
<name>A0A5B7I6U5_PORTR</name>
<sequence>MDIATSAQGCIGSAALPALRVLEVWPAAKAAGPMDNGHTRRPTMNTLTPQPNTLI</sequence>
<accession>A0A5B7I6U5</accession>
<evidence type="ECO:0000313" key="3">
    <source>
        <dbReference type="Proteomes" id="UP000324222"/>
    </source>
</evidence>
<organism evidence="2 3">
    <name type="scientific">Portunus trituberculatus</name>
    <name type="common">Swimming crab</name>
    <name type="synonym">Neptunus trituberculatus</name>
    <dbReference type="NCBI Taxonomy" id="210409"/>
    <lineage>
        <taxon>Eukaryota</taxon>
        <taxon>Metazoa</taxon>
        <taxon>Ecdysozoa</taxon>
        <taxon>Arthropoda</taxon>
        <taxon>Crustacea</taxon>
        <taxon>Multicrustacea</taxon>
        <taxon>Malacostraca</taxon>
        <taxon>Eumalacostraca</taxon>
        <taxon>Eucarida</taxon>
        <taxon>Decapoda</taxon>
        <taxon>Pleocyemata</taxon>
        <taxon>Brachyura</taxon>
        <taxon>Eubrachyura</taxon>
        <taxon>Portunoidea</taxon>
        <taxon>Portunidae</taxon>
        <taxon>Portuninae</taxon>
        <taxon>Portunus</taxon>
    </lineage>
</organism>
<gene>
    <name evidence="2" type="ORF">E2C01_072334</name>
</gene>
<protein>
    <submittedName>
        <fullName evidence="2">Uncharacterized protein</fullName>
    </submittedName>
</protein>
<dbReference type="Proteomes" id="UP000324222">
    <property type="component" value="Unassembled WGS sequence"/>
</dbReference>
<comment type="caution">
    <text evidence="2">The sequence shown here is derived from an EMBL/GenBank/DDBJ whole genome shotgun (WGS) entry which is preliminary data.</text>
</comment>
<feature type="region of interest" description="Disordered" evidence="1">
    <location>
        <begin position="31"/>
        <end position="55"/>
    </location>
</feature>
<keyword evidence="3" id="KW-1185">Reference proteome</keyword>
<reference evidence="2 3" key="1">
    <citation type="submission" date="2019-05" db="EMBL/GenBank/DDBJ databases">
        <title>Another draft genome of Portunus trituberculatus and its Hox gene families provides insights of decapod evolution.</title>
        <authorList>
            <person name="Jeong J.-H."/>
            <person name="Song I."/>
            <person name="Kim S."/>
            <person name="Choi T."/>
            <person name="Kim D."/>
            <person name="Ryu S."/>
            <person name="Kim W."/>
        </authorList>
    </citation>
    <scope>NUCLEOTIDE SEQUENCE [LARGE SCALE GENOMIC DNA]</scope>
    <source>
        <tissue evidence="2">Muscle</tissue>
    </source>
</reference>
<evidence type="ECO:0000313" key="2">
    <source>
        <dbReference type="EMBL" id="MPC77865.1"/>
    </source>
</evidence>
<proteinExistence type="predicted"/>